<evidence type="ECO:0000256" key="1">
    <source>
        <dbReference type="ARBA" id="ARBA00007950"/>
    </source>
</evidence>
<name>A0AA88LCT9_ARTSF</name>
<organism evidence="4 5">
    <name type="scientific">Artemia franciscana</name>
    <name type="common">Brine shrimp</name>
    <name type="synonym">Artemia sanfranciscana</name>
    <dbReference type="NCBI Taxonomy" id="6661"/>
    <lineage>
        <taxon>Eukaryota</taxon>
        <taxon>Metazoa</taxon>
        <taxon>Ecdysozoa</taxon>
        <taxon>Arthropoda</taxon>
        <taxon>Crustacea</taxon>
        <taxon>Branchiopoda</taxon>
        <taxon>Anostraca</taxon>
        <taxon>Artemiidae</taxon>
        <taxon>Artemia</taxon>
    </lineage>
</organism>
<feature type="compositionally biased region" description="Basic and acidic residues" evidence="2">
    <location>
        <begin position="379"/>
        <end position="427"/>
    </location>
</feature>
<accession>A0AA88LCT9</accession>
<feature type="non-terminal residue" evidence="4">
    <location>
        <position position="1"/>
    </location>
</feature>
<reference evidence="4" key="1">
    <citation type="submission" date="2023-07" db="EMBL/GenBank/DDBJ databases">
        <title>Chromosome-level genome assembly of Artemia franciscana.</title>
        <authorList>
            <person name="Jo E."/>
        </authorList>
    </citation>
    <scope>NUCLEOTIDE SEQUENCE</scope>
    <source>
        <tissue evidence="4">Whole body</tissue>
    </source>
</reference>
<dbReference type="PANTHER" id="PTHR22922:SF19">
    <property type="entry name" value="CAPRIN HOMOLOG"/>
    <property type="match status" value="1"/>
</dbReference>
<comment type="caution">
    <text evidence="4">The sequence shown here is derived from an EMBL/GenBank/DDBJ whole genome shotgun (WGS) entry which is preliminary data.</text>
</comment>
<evidence type="ECO:0000259" key="3">
    <source>
        <dbReference type="Pfam" id="PF18293"/>
    </source>
</evidence>
<protein>
    <recommendedName>
        <fullName evidence="3">Caprin-1 dimerization domain-containing protein</fullName>
    </recommendedName>
</protein>
<evidence type="ECO:0000313" key="5">
    <source>
        <dbReference type="Proteomes" id="UP001187531"/>
    </source>
</evidence>
<dbReference type="InterPro" id="IPR028816">
    <property type="entry name" value="Caprin"/>
</dbReference>
<dbReference type="GO" id="GO:0005737">
    <property type="term" value="C:cytoplasm"/>
    <property type="evidence" value="ECO:0007669"/>
    <property type="project" value="TreeGrafter"/>
</dbReference>
<sequence length="454" mass="50723">DVLDNMSFEVRRDFLEGKNGACKLTEEQLKHLDDFFHLINPREEVGEKDFQACLTSSAEHLSNMLESKPKDVVGTTYKELNEVIFKIADSKYLEPKNVEAQPEPEPETVEHEALVEEVEAVEVPCEPELEVTPEMANGHPEEKVEEQLAVPTGVDPKGIETTLFYRSDAGSAVPEAVHLMSASAPVVIPRVPVIPAPSDVISDVQKGGAFNFIQESELESPLSHPVNVDPAVMMVAPQSYPIAPYVSLAGVPAVPYGIPVTLGSGHRPPSPPPQIPLPTREEMMRLEAQKLEEQRAMSEMVKIQPEEPLMSNPENEPPVIDNWSDKPESPKEESNVWKTKDKPRERGGFRGGRGDRGDYRGRGRGDRREGYLNGRGGGRGRDERYYDRGNDGYERNYERRERNFEDKEQGYGDRDRYYDRNSGERGRGGFRGSRGGNRGGESRGRGGYGNPRRP</sequence>
<feature type="compositionally biased region" description="Gly residues" evidence="2">
    <location>
        <begin position="429"/>
        <end position="454"/>
    </location>
</feature>
<evidence type="ECO:0000256" key="2">
    <source>
        <dbReference type="SAM" id="MobiDB-lite"/>
    </source>
</evidence>
<evidence type="ECO:0000313" key="4">
    <source>
        <dbReference type="EMBL" id="KAK2721529.1"/>
    </source>
</evidence>
<dbReference type="EMBL" id="JAVRJZ010000006">
    <property type="protein sequence ID" value="KAK2721529.1"/>
    <property type="molecule type" value="Genomic_DNA"/>
</dbReference>
<feature type="compositionally biased region" description="Basic and acidic residues" evidence="2">
    <location>
        <begin position="323"/>
        <end position="370"/>
    </location>
</feature>
<feature type="domain" description="Caprin-1 dimerization" evidence="3">
    <location>
        <begin position="2"/>
        <end position="94"/>
    </location>
</feature>
<proteinExistence type="inferred from homology"/>
<feature type="region of interest" description="Disordered" evidence="2">
    <location>
        <begin position="304"/>
        <end position="454"/>
    </location>
</feature>
<dbReference type="AlphaFoldDB" id="A0AA88LCT9"/>
<dbReference type="Proteomes" id="UP001187531">
    <property type="component" value="Unassembled WGS sequence"/>
</dbReference>
<dbReference type="GO" id="GO:0003723">
    <property type="term" value="F:RNA binding"/>
    <property type="evidence" value="ECO:0007669"/>
    <property type="project" value="TreeGrafter"/>
</dbReference>
<dbReference type="InterPro" id="IPR041637">
    <property type="entry name" value="Caprin-1_dimer"/>
</dbReference>
<gene>
    <name evidence="4" type="ORF">QYM36_003725</name>
</gene>
<keyword evidence="5" id="KW-1185">Reference proteome</keyword>
<dbReference type="Pfam" id="PF18293">
    <property type="entry name" value="Caprin-1_dimer"/>
    <property type="match status" value="1"/>
</dbReference>
<comment type="similarity">
    <text evidence="1">Belongs to the caprin family.</text>
</comment>
<dbReference type="PANTHER" id="PTHR22922">
    <property type="entry name" value="GPI-ANCHORED PROTEIN P137"/>
    <property type="match status" value="1"/>
</dbReference>